<evidence type="ECO:0000313" key="4">
    <source>
        <dbReference type="EMBL" id="SVC45922.1"/>
    </source>
</evidence>
<gene>
    <name evidence="4" type="ORF">METZ01_LOCUS298776</name>
</gene>
<dbReference type="AlphaFoldDB" id="A0A382MER4"/>
<evidence type="ECO:0000256" key="1">
    <source>
        <dbReference type="ARBA" id="ARBA00022741"/>
    </source>
</evidence>
<dbReference type="Gene3D" id="3.40.50.300">
    <property type="entry name" value="P-loop containing nucleotide triphosphate hydrolases"/>
    <property type="match status" value="1"/>
</dbReference>
<evidence type="ECO:0000259" key="3">
    <source>
        <dbReference type="Pfam" id="PF00005"/>
    </source>
</evidence>
<dbReference type="InterPro" id="IPR027417">
    <property type="entry name" value="P-loop_NTPase"/>
</dbReference>
<reference evidence="4" key="1">
    <citation type="submission" date="2018-05" db="EMBL/GenBank/DDBJ databases">
        <authorList>
            <person name="Lanie J.A."/>
            <person name="Ng W.-L."/>
            <person name="Kazmierczak K.M."/>
            <person name="Andrzejewski T.M."/>
            <person name="Davidsen T.M."/>
            <person name="Wayne K.J."/>
            <person name="Tettelin H."/>
            <person name="Glass J.I."/>
            <person name="Rusch D."/>
            <person name="Podicherti R."/>
            <person name="Tsui H.-C.T."/>
            <person name="Winkler M.E."/>
        </authorList>
    </citation>
    <scope>NUCLEOTIDE SEQUENCE</scope>
</reference>
<dbReference type="PANTHER" id="PTHR43790">
    <property type="entry name" value="CARBOHYDRATE TRANSPORT ATP-BINDING PROTEIN MG119-RELATED"/>
    <property type="match status" value="1"/>
</dbReference>
<keyword evidence="1" id="KW-0547">Nucleotide-binding</keyword>
<dbReference type="GO" id="GO:0016887">
    <property type="term" value="F:ATP hydrolysis activity"/>
    <property type="evidence" value="ECO:0007669"/>
    <property type="project" value="InterPro"/>
</dbReference>
<feature type="non-terminal residue" evidence="4">
    <location>
        <position position="138"/>
    </location>
</feature>
<organism evidence="4">
    <name type="scientific">marine metagenome</name>
    <dbReference type="NCBI Taxonomy" id="408172"/>
    <lineage>
        <taxon>unclassified sequences</taxon>
        <taxon>metagenomes</taxon>
        <taxon>ecological metagenomes</taxon>
    </lineage>
</organism>
<dbReference type="SUPFAM" id="SSF52540">
    <property type="entry name" value="P-loop containing nucleoside triphosphate hydrolases"/>
    <property type="match status" value="1"/>
</dbReference>
<name>A0A382MER4_9ZZZZ</name>
<dbReference type="InterPro" id="IPR003439">
    <property type="entry name" value="ABC_transporter-like_ATP-bd"/>
</dbReference>
<dbReference type="InterPro" id="IPR050107">
    <property type="entry name" value="ABC_carbohydrate_import_ATPase"/>
</dbReference>
<keyword evidence="2" id="KW-0067">ATP-binding</keyword>
<proteinExistence type="predicted"/>
<accession>A0A382MER4</accession>
<dbReference type="EMBL" id="UINC01092388">
    <property type="protein sequence ID" value="SVC45922.1"/>
    <property type="molecule type" value="Genomic_DNA"/>
</dbReference>
<feature type="domain" description="ABC transporter" evidence="3">
    <location>
        <begin position="1"/>
        <end position="83"/>
    </location>
</feature>
<dbReference type="Pfam" id="PF00005">
    <property type="entry name" value="ABC_tran"/>
    <property type="match status" value="1"/>
</dbReference>
<dbReference type="PANTHER" id="PTHR43790:SF4">
    <property type="entry name" value="GUANOSINE IMPORT ATP-BINDING PROTEIN NUPO"/>
    <property type="match status" value="1"/>
</dbReference>
<sequence length="138" mass="15610">MVFQHFSLFESLTVRDNLILGIDENISYSKLQEQLEDISSKYNLPLDLDAPITSLSAGEKQRVEIVRILLQDPQLLIMDEPTSVLTPQEVESLFKTLNALVTEGRTILYITHKLEEVISLCNEVTIMRNGKVIDSCST</sequence>
<evidence type="ECO:0000256" key="2">
    <source>
        <dbReference type="ARBA" id="ARBA00022840"/>
    </source>
</evidence>
<dbReference type="GO" id="GO:0005524">
    <property type="term" value="F:ATP binding"/>
    <property type="evidence" value="ECO:0007669"/>
    <property type="project" value="UniProtKB-KW"/>
</dbReference>
<protein>
    <recommendedName>
        <fullName evidence="3">ABC transporter domain-containing protein</fullName>
    </recommendedName>
</protein>